<reference evidence="2 3" key="1">
    <citation type="submission" date="2021-04" db="EMBL/GenBank/DDBJ databases">
        <title>Nocardia tengchongensis.</title>
        <authorList>
            <person name="Zhuang k."/>
            <person name="Ran Y."/>
            <person name="Li W."/>
        </authorList>
    </citation>
    <scope>NUCLEOTIDE SEQUENCE [LARGE SCALE GENOMIC DNA]</scope>
    <source>
        <strain evidence="2 3">CFH S0057</strain>
    </source>
</reference>
<dbReference type="InterPro" id="IPR014710">
    <property type="entry name" value="RmlC-like_jellyroll"/>
</dbReference>
<dbReference type="EMBL" id="CP074371">
    <property type="protein sequence ID" value="QVI20500.1"/>
    <property type="molecule type" value="Genomic_DNA"/>
</dbReference>
<feature type="domain" description="Cupin type-2" evidence="1">
    <location>
        <begin position="45"/>
        <end position="113"/>
    </location>
</feature>
<protein>
    <submittedName>
        <fullName evidence="2">Cupin domain-containing protein</fullName>
    </submittedName>
</protein>
<evidence type="ECO:0000259" key="1">
    <source>
        <dbReference type="Pfam" id="PF07883"/>
    </source>
</evidence>
<dbReference type="PANTHER" id="PTHR36440">
    <property type="entry name" value="PUTATIVE (AFU_ORTHOLOGUE AFUA_8G07350)-RELATED"/>
    <property type="match status" value="1"/>
</dbReference>
<accession>A0ABX8CQK3</accession>
<dbReference type="InterPro" id="IPR053146">
    <property type="entry name" value="QDO-like"/>
</dbReference>
<evidence type="ECO:0000313" key="2">
    <source>
        <dbReference type="EMBL" id="QVI20500.1"/>
    </source>
</evidence>
<dbReference type="Proteomes" id="UP000683310">
    <property type="component" value="Chromosome"/>
</dbReference>
<sequence>MAASGNRPEPALLIRGNEAERLDTMGVRLFADHDMTGGKMSANRTVLPAGTDGAPPHYHKTSAELFFMLGGSLRVLAGEQVHTINEGDFLLVPPNTAHAWATTPAASADVLIVFTPGIERFEYFRLGDRIRKGEASPQEILDTQERFDNYFVDSSVWRLAHHGDARATLGKAKHREGFLSSAVFQPTTESDGQ</sequence>
<dbReference type="InterPro" id="IPR013096">
    <property type="entry name" value="Cupin_2"/>
</dbReference>
<dbReference type="PANTHER" id="PTHR36440:SF1">
    <property type="entry name" value="PUTATIVE (AFU_ORTHOLOGUE AFUA_8G07350)-RELATED"/>
    <property type="match status" value="1"/>
</dbReference>
<proteinExistence type="predicted"/>
<dbReference type="SUPFAM" id="SSF51182">
    <property type="entry name" value="RmlC-like cupins"/>
    <property type="match status" value="1"/>
</dbReference>
<dbReference type="InterPro" id="IPR011051">
    <property type="entry name" value="RmlC_Cupin_sf"/>
</dbReference>
<keyword evidence="3" id="KW-1185">Reference proteome</keyword>
<name>A0ABX8CQK3_9NOCA</name>
<organism evidence="2 3">
    <name type="scientific">Nocardia tengchongensis</name>
    <dbReference type="NCBI Taxonomy" id="2055889"/>
    <lineage>
        <taxon>Bacteria</taxon>
        <taxon>Bacillati</taxon>
        <taxon>Actinomycetota</taxon>
        <taxon>Actinomycetes</taxon>
        <taxon>Mycobacteriales</taxon>
        <taxon>Nocardiaceae</taxon>
        <taxon>Nocardia</taxon>
    </lineage>
</organism>
<dbReference type="Pfam" id="PF07883">
    <property type="entry name" value="Cupin_2"/>
    <property type="match status" value="1"/>
</dbReference>
<gene>
    <name evidence="2" type="ORF">KHQ06_30760</name>
</gene>
<dbReference type="Gene3D" id="2.60.120.10">
    <property type="entry name" value="Jelly Rolls"/>
    <property type="match status" value="1"/>
</dbReference>
<evidence type="ECO:0000313" key="3">
    <source>
        <dbReference type="Proteomes" id="UP000683310"/>
    </source>
</evidence>